<evidence type="ECO:0000256" key="2">
    <source>
        <dbReference type="ARBA" id="ARBA00023002"/>
    </source>
</evidence>
<dbReference type="GO" id="GO:0050664">
    <property type="term" value="F:oxidoreductase activity, acting on NAD(P)H, oxygen as acceptor"/>
    <property type="evidence" value="ECO:0007669"/>
    <property type="project" value="TreeGrafter"/>
</dbReference>
<dbReference type="EMBL" id="CP002047">
    <property type="protein sequence ID" value="ADI03300.1"/>
    <property type="molecule type" value="Genomic_DNA"/>
</dbReference>
<dbReference type="InterPro" id="IPR036291">
    <property type="entry name" value="NAD(P)-bd_dom_sf"/>
</dbReference>
<dbReference type="eggNOG" id="COG1028">
    <property type="taxonomic scope" value="Bacteria"/>
</dbReference>
<feature type="compositionally biased region" description="Basic residues" evidence="3">
    <location>
        <begin position="178"/>
        <end position="202"/>
    </location>
</feature>
<dbReference type="PATRIC" id="fig|749414.3.peg.186"/>
<feature type="region of interest" description="Disordered" evidence="3">
    <location>
        <begin position="164"/>
        <end position="269"/>
    </location>
</feature>
<dbReference type="HOGENOM" id="CLU_1034102_0_0_11"/>
<organism evidence="4 5">
    <name type="scientific">Streptomyces bingchenggensis (strain BCW-1)</name>
    <dbReference type="NCBI Taxonomy" id="749414"/>
    <lineage>
        <taxon>Bacteria</taxon>
        <taxon>Bacillati</taxon>
        <taxon>Actinomycetota</taxon>
        <taxon>Actinomycetes</taxon>
        <taxon>Kitasatosporales</taxon>
        <taxon>Streptomycetaceae</taxon>
        <taxon>Streptomyces</taxon>
    </lineage>
</organism>
<accession>D7BUV9</accession>
<sequence>MSVHDFADRPGVALVAGGTGGIGAAVVRLLAERGSDVAFTYRSNKEAAGALVGEVTAYGRHVGSLRVDLTDEEATARAVTETAAAGGGLHTLVYAAGPHVPMRHLSRVTPAQYRAQLEADAVAFFNLVHPALPLLRKSRGSVVAVTTVATRRFPVRHGRPRRAVVGRQGSGRGGGARPCRRGGAVRRPRQLCRPRHAHGRHRGPADRLRRTRRGRPRHHPAQYPAAPVRPGGGHRGGGRVPRLGARRVHHRTGTGGRRRVQRLNPRLMG</sequence>
<comment type="similarity">
    <text evidence="1">Belongs to the short-chain dehydrogenases/reductases (SDR) family.</text>
</comment>
<protein>
    <submittedName>
        <fullName evidence="4">Dehydrogenase</fullName>
    </submittedName>
</protein>
<dbReference type="AlphaFoldDB" id="D7BUV9"/>
<dbReference type="Gene3D" id="3.40.50.720">
    <property type="entry name" value="NAD(P)-binding Rossmann-like Domain"/>
    <property type="match status" value="1"/>
</dbReference>
<evidence type="ECO:0000256" key="1">
    <source>
        <dbReference type="ARBA" id="ARBA00006484"/>
    </source>
</evidence>
<dbReference type="PRINTS" id="PR00081">
    <property type="entry name" value="GDHRDH"/>
</dbReference>
<dbReference type="Pfam" id="PF00106">
    <property type="entry name" value="adh_short"/>
    <property type="match status" value="1"/>
</dbReference>
<dbReference type="KEGG" id="sbh:SBI_00179"/>
<evidence type="ECO:0000313" key="5">
    <source>
        <dbReference type="Proteomes" id="UP000000377"/>
    </source>
</evidence>
<proteinExistence type="inferred from homology"/>
<reference evidence="4 5" key="1">
    <citation type="journal article" date="2010" name="J. Bacteriol.">
        <title>Genome sequence of the milbemycin-producing bacterium Streptomyces bingchenggensis.</title>
        <authorList>
            <person name="Wang X.J."/>
            <person name="Yan Y.J."/>
            <person name="Zhang B."/>
            <person name="An J."/>
            <person name="Wang J.J."/>
            <person name="Tian J."/>
            <person name="Jiang L."/>
            <person name="Chen Y.H."/>
            <person name="Huang S.X."/>
            <person name="Yin M."/>
            <person name="Zhang J."/>
            <person name="Gao A.L."/>
            <person name="Liu C.X."/>
            <person name="Zhu Z.X."/>
            <person name="Xiang W.S."/>
        </authorList>
    </citation>
    <scope>NUCLEOTIDE SEQUENCE [LARGE SCALE GENOMIC DNA]</scope>
    <source>
        <strain evidence="4 5">BCW-1</strain>
    </source>
</reference>
<feature type="compositionally biased region" description="Basic residues" evidence="3">
    <location>
        <begin position="244"/>
        <end position="261"/>
    </location>
</feature>
<keyword evidence="2" id="KW-0560">Oxidoreductase</keyword>
<feature type="compositionally biased region" description="Basic residues" evidence="3">
    <location>
        <begin position="209"/>
        <end position="220"/>
    </location>
</feature>
<dbReference type="Proteomes" id="UP000000377">
    <property type="component" value="Chromosome"/>
</dbReference>
<gene>
    <name evidence="4" type="ordered locus">SBI_00179</name>
</gene>
<evidence type="ECO:0000256" key="3">
    <source>
        <dbReference type="SAM" id="MobiDB-lite"/>
    </source>
</evidence>
<dbReference type="STRING" id="749414.SBI_00179"/>
<dbReference type="PANTHER" id="PTHR43008:SF4">
    <property type="entry name" value="CHAIN DEHYDROGENASE, PUTATIVE (AFU_ORTHOLOGUE AFUA_4G08710)-RELATED"/>
    <property type="match status" value="1"/>
</dbReference>
<keyword evidence="5" id="KW-1185">Reference proteome</keyword>
<dbReference type="InterPro" id="IPR002347">
    <property type="entry name" value="SDR_fam"/>
</dbReference>
<dbReference type="PANTHER" id="PTHR43008">
    <property type="entry name" value="BENZIL REDUCTASE"/>
    <property type="match status" value="1"/>
</dbReference>
<evidence type="ECO:0000313" key="4">
    <source>
        <dbReference type="EMBL" id="ADI03300.1"/>
    </source>
</evidence>
<feature type="compositionally biased region" description="Gly residues" evidence="3">
    <location>
        <begin position="230"/>
        <end position="239"/>
    </location>
</feature>
<dbReference type="SUPFAM" id="SSF51735">
    <property type="entry name" value="NAD(P)-binding Rossmann-fold domains"/>
    <property type="match status" value="1"/>
</dbReference>
<name>D7BUV9_STRBB</name>